<comment type="caution">
    <text evidence="2">The sequence shown here is derived from an EMBL/GenBank/DDBJ whole genome shotgun (WGS) entry which is preliminary data.</text>
</comment>
<gene>
    <name evidence="2" type="ORF">PCOR1329_LOCUS75215</name>
</gene>
<feature type="compositionally biased region" description="Basic and acidic residues" evidence="1">
    <location>
        <begin position="1"/>
        <end position="12"/>
    </location>
</feature>
<feature type="compositionally biased region" description="Basic and acidic residues" evidence="1">
    <location>
        <begin position="179"/>
        <end position="200"/>
    </location>
</feature>
<feature type="compositionally biased region" description="Basic residues" evidence="1">
    <location>
        <begin position="13"/>
        <end position="29"/>
    </location>
</feature>
<accession>A0ABN9XBE7</accession>
<reference evidence="2" key="1">
    <citation type="submission" date="2023-10" db="EMBL/GenBank/DDBJ databases">
        <authorList>
            <person name="Chen Y."/>
            <person name="Shah S."/>
            <person name="Dougan E. K."/>
            <person name="Thang M."/>
            <person name="Chan C."/>
        </authorList>
    </citation>
    <scope>NUCLEOTIDE SEQUENCE [LARGE SCALE GENOMIC DNA]</scope>
</reference>
<sequence length="200" mass="21702">GGRHERDEDGNRQRRAATGRRWRQHRRQSGRLARSRSTAWGERCPGNRAARKDTATRRPASGRPPRATTPAGASGGRKLHGTHRDMLIPRVLLGPAPIGRTINQKTVALLQAAGKMARFTAGSWIRSADPSAEDHDDGTDLLLGSRRARAGRPNGRLGPIAQGHAARPLPSPPRARAPPGDDERKSTHGVKSRDGTHLPR</sequence>
<keyword evidence="3" id="KW-1185">Reference proteome</keyword>
<organism evidence="2 3">
    <name type="scientific">Prorocentrum cordatum</name>
    <dbReference type="NCBI Taxonomy" id="2364126"/>
    <lineage>
        <taxon>Eukaryota</taxon>
        <taxon>Sar</taxon>
        <taxon>Alveolata</taxon>
        <taxon>Dinophyceae</taxon>
        <taxon>Prorocentrales</taxon>
        <taxon>Prorocentraceae</taxon>
        <taxon>Prorocentrum</taxon>
    </lineage>
</organism>
<feature type="region of interest" description="Disordered" evidence="1">
    <location>
        <begin position="1"/>
        <end position="83"/>
    </location>
</feature>
<dbReference type="EMBL" id="CAUYUJ010020252">
    <property type="protein sequence ID" value="CAK0896873.1"/>
    <property type="molecule type" value="Genomic_DNA"/>
</dbReference>
<name>A0ABN9XBE7_9DINO</name>
<proteinExistence type="predicted"/>
<feature type="non-terminal residue" evidence="2">
    <location>
        <position position="1"/>
    </location>
</feature>
<protein>
    <submittedName>
        <fullName evidence="2">Uncharacterized protein</fullName>
    </submittedName>
</protein>
<feature type="region of interest" description="Disordered" evidence="1">
    <location>
        <begin position="127"/>
        <end position="200"/>
    </location>
</feature>
<evidence type="ECO:0000313" key="3">
    <source>
        <dbReference type="Proteomes" id="UP001189429"/>
    </source>
</evidence>
<evidence type="ECO:0000256" key="1">
    <source>
        <dbReference type="SAM" id="MobiDB-lite"/>
    </source>
</evidence>
<evidence type="ECO:0000313" key="2">
    <source>
        <dbReference type="EMBL" id="CAK0896873.1"/>
    </source>
</evidence>
<dbReference type="Proteomes" id="UP001189429">
    <property type="component" value="Unassembled WGS sequence"/>
</dbReference>